<dbReference type="RefSeq" id="WP_058213347.1">
    <property type="nucleotide sequence ID" value="NZ_JABRBQ010000007.1"/>
</dbReference>
<dbReference type="PROSITE" id="PS51462">
    <property type="entry name" value="NUDIX"/>
    <property type="match status" value="1"/>
</dbReference>
<dbReference type="InterPro" id="IPR000086">
    <property type="entry name" value="NUDIX_hydrolase_dom"/>
</dbReference>
<evidence type="ECO:0000313" key="6">
    <source>
        <dbReference type="Proteomes" id="UP000052991"/>
    </source>
</evidence>
<dbReference type="Proteomes" id="UP000052991">
    <property type="component" value="Unassembled WGS sequence"/>
</dbReference>
<comment type="caution">
    <text evidence="5">The sequence shown here is derived from an EMBL/GenBank/DDBJ whole genome shotgun (WGS) entry which is preliminary data.</text>
</comment>
<dbReference type="GO" id="GO:0016787">
    <property type="term" value="F:hydrolase activity"/>
    <property type="evidence" value="ECO:0007669"/>
    <property type="project" value="UniProtKB-KW"/>
</dbReference>
<evidence type="ECO:0000256" key="1">
    <source>
        <dbReference type="ARBA" id="ARBA00001946"/>
    </source>
</evidence>
<comment type="similarity">
    <text evidence="3">Belongs to the Nudix hydrolase family.</text>
</comment>
<keyword evidence="2 3" id="KW-0378">Hydrolase</keyword>
<proteinExistence type="inferred from homology"/>
<dbReference type="Pfam" id="PF00293">
    <property type="entry name" value="NUDIX"/>
    <property type="match status" value="1"/>
</dbReference>
<dbReference type="SUPFAM" id="SSF55811">
    <property type="entry name" value="Nudix"/>
    <property type="match status" value="1"/>
</dbReference>
<name>A0A0V8EES8_LACLL</name>
<dbReference type="EMBL" id="LKLW01000159">
    <property type="protein sequence ID" value="KSU24204.1"/>
    <property type="molecule type" value="Genomic_DNA"/>
</dbReference>
<dbReference type="PANTHER" id="PTHR43046:SF14">
    <property type="entry name" value="MUTT_NUDIX FAMILY PROTEIN"/>
    <property type="match status" value="1"/>
</dbReference>
<sequence length="153" mass="17661">MADYIKWLRSKVGHQQIITVALVAFLENENGEVLLQKRMDSGLWDLPGGCLELGETLEEALRREVYEETGSNDFEILKQFATYNWGDFSYPNGDKVQPIDICYACKISKKSIDLEYQDEETKALAWVNLKTDNKPLFNPKMQQAINDYLKMEV</sequence>
<evidence type="ECO:0000259" key="4">
    <source>
        <dbReference type="PROSITE" id="PS51462"/>
    </source>
</evidence>
<dbReference type="PATRIC" id="fig|1360.116.peg.562"/>
<dbReference type="InterPro" id="IPR020084">
    <property type="entry name" value="NUDIX_hydrolase_CS"/>
</dbReference>
<dbReference type="PANTHER" id="PTHR43046">
    <property type="entry name" value="GDP-MANNOSE MANNOSYL HYDROLASE"/>
    <property type="match status" value="1"/>
</dbReference>
<dbReference type="Gene3D" id="3.90.79.10">
    <property type="entry name" value="Nucleoside Triphosphate Pyrophosphohydrolase"/>
    <property type="match status" value="1"/>
</dbReference>
<evidence type="ECO:0000313" key="5">
    <source>
        <dbReference type="EMBL" id="KSU24204.1"/>
    </source>
</evidence>
<evidence type="ECO:0000256" key="2">
    <source>
        <dbReference type="ARBA" id="ARBA00022801"/>
    </source>
</evidence>
<organism evidence="5 6">
    <name type="scientific">Lactococcus lactis subsp. lactis</name>
    <name type="common">Streptococcus lactis</name>
    <dbReference type="NCBI Taxonomy" id="1360"/>
    <lineage>
        <taxon>Bacteria</taxon>
        <taxon>Bacillati</taxon>
        <taxon>Bacillota</taxon>
        <taxon>Bacilli</taxon>
        <taxon>Lactobacillales</taxon>
        <taxon>Streptococcaceae</taxon>
        <taxon>Lactococcus</taxon>
    </lineage>
</organism>
<dbReference type="PROSITE" id="PS00893">
    <property type="entry name" value="NUDIX_BOX"/>
    <property type="match status" value="1"/>
</dbReference>
<accession>A0A0V8EES8</accession>
<protein>
    <submittedName>
        <fullName evidence="5">MutT/nudix family protein</fullName>
    </submittedName>
</protein>
<gene>
    <name evidence="5" type="ORF">N42_2575</name>
</gene>
<dbReference type="AlphaFoldDB" id="A0A0V8EES8"/>
<comment type="cofactor">
    <cofactor evidence="1">
        <name>Mg(2+)</name>
        <dbReference type="ChEBI" id="CHEBI:18420"/>
    </cofactor>
</comment>
<feature type="domain" description="Nudix hydrolase" evidence="4">
    <location>
        <begin position="15"/>
        <end position="149"/>
    </location>
</feature>
<dbReference type="PRINTS" id="PR00502">
    <property type="entry name" value="NUDIXFAMILY"/>
</dbReference>
<dbReference type="InterPro" id="IPR015797">
    <property type="entry name" value="NUDIX_hydrolase-like_dom_sf"/>
</dbReference>
<reference evidence="6" key="1">
    <citation type="submission" date="2015-10" db="EMBL/GenBank/DDBJ databases">
        <title>Draft Genome Sequences of 11 Lactococcus lactis subspecies cremoris strains.</title>
        <authorList>
            <person name="Wels M."/>
            <person name="Backus L."/>
            <person name="Boekhorst J."/>
            <person name="Dijkstra A."/>
            <person name="Beerthuizen M."/>
            <person name="Kelly W."/>
            <person name="Siezen R."/>
            <person name="Bachmann H."/>
            <person name="Van Hijum S."/>
        </authorList>
    </citation>
    <scope>NUCLEOTIDE SEQUENCE [LARGE SCALE GENOMIC DNA]</scope>
    <source>
        <strain evidence="6">N42</strain>
    </source>
</reference>
<dbReference type="InterPro" id="IPR020476">
    <property type="entry name" value="Nudix_hydrolase"/>
</dbReference>
<evidence type="ECO:0000256" key="3">
    <source>
        <dbReference type="RuleBase" id="RU003476"/>
    </source>
</evidence>